<dbReference type="PANTHER" id="PTHR46679">
    <property type="match status" value="1"/>
</dbReference>
<comment type="similarity">
    <text evidence="1">Belongs to the glutaredoxin family.</text>
</comment>
<dbReference type="InterPro" id="IPR002109">
    <property type="entry name" value="Glutaredoxin"/>
</dbReference>
<protein>
    <submittedName>
        <fullName evidence="10">GrxC Glutaredoxin and related proteins</fullName>
    </submittedName>
</protein>
<evidence type="ECO:0000259" key="6">
    <source>
        <dbReference type="Pfam" id="PF00462"/>
    </source>
</evidence>
<evidence type="ECO:0000313" key="11">
    <source>
        <dbReference type="EMBL" id="CAB4211169.1"/>
    </source>
</evidence>
<evidence type="ECO:0000313" key="10">
    <source>
        <dbReference type="EMBL" id="CAB4190820.1"/>
    </source>
</evidence>
<reference evidence="10" key="1">
    <citation type="submission" date="2020-05" db="EMBL/GenBank/DDBJ databases">
        <authorList>
            <person name="Chiriac C."/>
            <person name="Salcher M."/>
            <person name="Ghai R."/>
            <person name="Kavagutti S V."/>
        </authorList>
    </citation>
    <scope>NUCLEOTIDE SEQUENCE</scope>
</reference>
<dbReference type="PROSITE" id="PS51354">
    <property type="entry name" value="GLUTAREDOXIN_2"/>
    <property type="match status" value="1"/>
</dbReference>
<dbReference type="SUPFAM" id="SSF52833">
    <property type="entry name" value="Thioredoxin-like"/>
    <property type="match status" value="1"/>
</dbReference>
<evidence type="ECO:0000256" key="2">
    <source>
        <dbReference type="ARBA" id="ARBA00022448"/>
    </source>
</evidence>
<evidence type="ECO:0000313" key="13">
    <source>
        <dbReference type="EMBL" id="CAB5227853.1"/>
    </source>
</evidence>
<dbReference type="EMBL" id="LR796945">
    <property type="protein sequence ID" value="CAB4177063.1"/>
    <property type="molecule type" value="Genomic_DNA"/>
</dbReference>
<keyword evidence="5" id="KW-0676">Redox-active center</keyword>
<proteinExistence type="inferred from homology"/>
<dbReference type="EMBL" id="LR797369">
    <property type="protein sequence ID" value="CAB4211169.1"/>
    <property type="molecule type" value="Genomic_DNA"/>
</dbReference>
<dbReference type="EMBL" id="LR798378">
    <property type="protein sequence ID" value="CAB5227853.1"/>
    <property type="molecule type" value="Genomic_DNA"/>
</dbReference>
<evidence type="ECO:0000313" key="9">
    <source>
        <dbReference type="EMBL" id="CAB4182260.1"/>
    </source>
</evidence>
<dbReference type="EMBL" id="LR797157">
    <property type="protein sequence ID" value="CAB4190820.1"/>
    <property type="molecule type" value="Genomic_DNA"/>
</dbReference>
<dbReference type="PANTHER" id="PTHR46679:SF1">
    <property type="entry name" value="GLUTAREDOXIN-2, MITOCHONDRIAL"/>
    <property type="match status" value="1"/>
</dbReference>
<evidence type="ECO:0000256" key="5">
    <source>
        <dbReference type="ARBA" id="ARBA00023284"/>
    </source>
</evidence>
<evidence type="ECO:0000256" key="4">
    <source>
        <dbReference type="ARBA" id="ARBA00023157"/>
    </source>
</evidence>
<dbReference type="CDD" id="cd02066">
    <property type="entry name" value="GRX_family"/>
    <property type="match status" value="1"/>
</dbReference>
<feature type="domain" description="Glutaredoxin" evidence="6">
    <location>
        <begin position="4"/>
        <end position="62"/>
    </location>
</feature>
<gene>
    <name evidence="9" type="ORF">UFOVP1065_191</name>
    <name evidence="10" type="ORF">UFOVP1198_160</name>
    <name evidence="11" type="ORF">UFOVP1418_152</name>
    <name evidence="13" type="ORF">UFOVP1524_231</name>
    <name evidence="12" type="ORF">UFOVP1651_231</name>
    <name evidence="7" type="ORF">UFOVP908_209</name>
    <name evidence="8" type="ORF">UFOVP990_160</name>
</gene>
<organism evidence="10">
    <name type="scientific">uncultured Caudovirales phage</name>
    <dbReference type="NCBI Taxonomy" id="2100421"/>
    <lineage>
        <taxon>Viruses</taxon>
        <taxon>Duplodnaviria</taxon>
        <taxon>Heunggongvirae</taxon>
        <taxon>Uroviricota</taxon>
        <taxon>Caudoviricetes</taxon>
        <taxon>Peduoviridae</taxon>
        <taxon>Maltschvirus</taxon>
        <taxon>Maltschvirus maltsch</taxon>
    </lineage>
</organism>
<dbReference type="EMBL" id="LR797021">
    <property type="protein sequence ID" value="CAB4182260.1"/>
    <property type="molecule type" value="Genomic_DNA"/>
</dbReference>
<evidence type="ECO:0000256" key="1">
    <source>
        <dbReference type="ARBA" id="ARBA00007787"/>
    </source>
</evidence>
<dbReference type="Gene3D" id="3.40.30.10">
    <property type="entry name" value="Glutaredoxin"/>
    <property type="match status" value="1"/>
</dbReference>
<dbReference type="InterPro" id="IPR036249">
    <property type="entry name" value="Thioredoxin-like_sf"/>
</dbReference>
<dbReference type="EMBL" id="LR797518">
    <property type="protein sequence ID" value="CAB4222866.1"/>
    <property type="molecule type" value="Genomic_DNA"/>
</dbReference>
<dbReference type="GO" id="GO:0015035">
    <property type="term" value="F:protein-disulfide reductase activity"/>
    <property type="evidence" value="ECO:0007669"/>
    <property type="project" value="TreeGrafter"/>
</dbReference>
<keyword evidence="4" id="KW-1015">Disulfide bond</keyword>
<name>A0A6J5R153_9CAUD</name>
<dbReference type="Pfam" id="PF00462">
    <property type="entry name" value="Glutaredoxin"/>
    <property type="match status" value="1"/>
</dbReference>
<sequence>MYRIYTKDNCSWCIKAKKLLDDVGVKYTVLNLGTDYTKEELRELIGPDLPLTAPQVFVYDKRIGGYEDLADYMEMHNITGLQT</sequence>
<dbReference type="EMBL" id="LR796860">
    <property type="protein sequence ID" value="CAB4171050.1"/>
    <property type="molecule type" value="Genomic_DNA"/>
</dbReference>
<evidence type="ECO:0000313" key="7">
    <source>
        <dbReference type="EMBL" id="CAB4171050.1"/>
    </source>
</evidence>
<keyword evidence="3" id="KW-0249">Electron transport</keyword>
<evidence type="ECO:0000313" key="12">
    <source>
        <dbReference type="EMBL" id="CAB4222866.1"/>
    </source>
</evidence>
<accession>A0A6J5R153</accession>
<evidence type="ECO:0000256" key="3">
    <source>
        <dbReference type="ARBA" id="ARBA00022982"/>
    </source>
</evidence>
<keyword evidence="2" id="KW-0813">Transport</keyword>
<evidence type="ECO:0000313" key="8">
    <source>
        <dbReference type="EMBL" id="CAB4177063.1"/>
    </source>
</evidence>